<dbReference type="SUPFAM" id="SSF55144">
    <property type="entry name" value="LigT-like"/>
    <property type="match status" value="1"/>
</dbReference>
<keyword evidence="3" id="KW-1185">Reference proteome</keyword>
<dbReference type="InterPro" id="IPR012386">
    <property type="entry name" value="Cyclic-nucl_3Pdiesterase"/>
</dbReference>
<gene>
    <name evidence="2" type="ORF">PSFLO_02283</name>
</gene>
<dbReference type="Proteomes" id="UP000323386">
    <property type="component" value="Unassembled WGS sequence"/>
</dbReference>
<evidence type="ECO:0008006" key="4">
    <source>
        <dbReference type="Google" id="ProtNLM"/>
    </source>
</evidence>
<organism evidence="2 3">
    <name type="scientific">Pseudozyma flocculosa</name>
    <dbReference type="NCBI Taxonomy" id="84751"/>
    <lineage>
        <taxon>Eukaryota</taxon>
        <taxon>Fungi</taxon>
        <taxon>Dikarya</taxon>
        <taxon>Basidiomycota</taxon>
        <taxon>Ustilaginomycotina</taxon>
        <taxon>Ustilaginomycetes</taxon>
        <taxon>Ustilaginales</taxon>
        <taxon>Ustilaginaceae</taxon>
        <taxon>Pseudozyma</taxon>
    </lineage>
</organism>
<proteinExistence type="predicted"/>
<dbReference type="InterPro" id="IPR009097">
    <property type="entry name" value="Cyclic_Pdiesterase"/>
</dbReference>
<feature type="signal peptide" evidence="1">
    <location>
        <begin position="1"/>
        <end position="21"/>
    </location>
</feature>
<dbReference type="GO" id="GO:0009187">
    <property type="term" value="P:cyclic nucleotide metabolic process"/>
    <property type="evidence" value="ECO:0007669"/>
    <property type="project" value="TreeGrafter"/>
</dbReference>
<reference evidence="2 3" key="1">
    <citation type="submission" date="2018-03" db="EMBL/GenBank/DDBJ databases">
        <authorList>
            <person name="Guldener U."/>
        </authorList>
    </citation>
    <scope>NUCLEOTIDE SEQUENCE [LARGE SCALE GENOMIC DNA]</scope>
    <source>
        <strain evidence="2 3">DAOM196992</strain>
    </source>
</reference>
<dbReference type="Pfam" id="PF07823">
    <property type="entry name" value="CPDase"/>
    <property type="match status" value="1"/>
</dbReference>
<keyword evidence="1" id="KW-0732">Signal</keyword>
<dbReference type="GO" id="GO:0004113">
    <property type="term" value="F:2',3'-cyclic-nucleotide 3'-phosphodiesterase activity"/>
    <property type="evidence" value="ECO:0007669"/>
    <property type="project" value="TreeGrafter"/>
</dbReference>
<dbReference type="EMBL" id="OOIP01000005">
    <property type="protein sequence ID" value="SPO36812.1"/>
    <property type="molecule type" value="Genomic_DNA"/>
</dbReference>
<evidence type="ECO:0000313" key="3">
    <source>
        <dbReference type="Proteomes" id="UP000323386"/>
    </source>
</evidence>
<feature type="chain" id="PRO_5022658724" description="2',3'-cyclic-nucleotide 3'-phosphodiesterase" evidence="1">
    <location>
        <begin position="22"/>
        <end position="235"/>
    </location>
</feature>
<accession>A0A5C3EXJ8</accession>
<evidence type="ECO:0000256" key="1">
    <source>
        <dbReference type="SAM" id="SignalP"/>
    </source>
</evidence>
<sequence>MADPPRLEASLALSTVTLTAAVSWPIPSMADPYTSGSLPMGTFAGLAFWLIPSDASRSVLAAEIDKLRSSNPDAPRFDCHATLLAGIHSDRGAQSTLDTSALVSKAQTAIEAWREAGYRSALKCQLEDVTTRGIYFQANLLSLNSHMRTAFDLTSQSPFFPHISLLYSDIGAHEAKRQIDTMEQRGTFSRHQTGDGHNAITFAGLSHVEFVAIDLYDCNGPPDQWKRLHSIPLHV</sequence>
<dbReference type="OrthoDB" id="514292at2759"/>
<dbReference type="AlphaFoldDB" id="A0A5C3EXJ8"/>
<dbReference type="PANTHER" id="PTHR28141">
    <property type="entry name" value="2',3'-CYCLIC-NUCLEOTIDE 3'-PHOSPHODIESTERASE"/>
    <property type="match status" value="1"/>
</dbReference>
<evidence type="ECO:0000313" key="2">
    <source>
        <dbReference type="EMBL" id="SPO36812.1"/>
    </source>
</evidence>
<dbReference type="PANTHER" id="PTHR28141:SF1">
    <property type="entry name" value="2',3'-CYCLIC-NUCLEOTIDE 3'-PHOSPHODIESTERASE"/>
    <property type="match status" value="1"/>
</dbReference>
<protein>
    <recommendedName>
        <fullName evidence="4">2',3'-cyclic-nucleotide 3'-phosphodiesterase</fullName>
    </recommendedName>
</protein>
<dbReference type="Gene3D" id="3.90.1140.10">
    <property type="entry name" value="Cyclic phosphodiesterase"/>
    <property type="match status" value="1"/>
</dbReference>
<name>A0A5C3EXJ8_9BASI</name>